<feature type="transmembrane region" description="Helical" evidence="1">
    <location>
        <begin position="72"/>
        <end position="92"/>
    </location>
</feature>
<dbReference type="EMBL" id="UPXZ01000042">
    <property type="protein sequence ID" value="VBB48642.1"/>
    <property type="molecule type" value="Genomic_DNA"/>
</dbReference>
<gene>
    <name evidence="2" type="ORF">TRIP_D50006</name>
</gene>
<proteinExistence type="predicted"/>
<reference evidence="2" key="1">
    <citation type="submission" date="2018-07" db="EMBL/GenBank/DDBJ databases">
        <authorList>
            <consortium name="Genoscope - CEA"/>
            <person name="William W."/>
        </authorList>
    </citation>
    <scope>NUCLEOTIDE SEQUENCE</scope>
    <source>
        <strain evidence="2">IK1</strain>
    </source>
</reference>
<dbReference type="AlphaFoldDB" id="A0A653AKM2"/>
<evidence type="ECO:0000313" key="2">
    <source>
        <dbReference type="EMBL" id="VBB48642.1"/>
    </source>
</evidence>
<keyword evidence="1" id="KW-1133">Transmembrane helix</keyword>
<sequence>MNRIDDLLEKYFAGKTSLQEEKELKTYYKQGNIIPAHQKYAPLFQAFENEREIISQKTEIKSAKNISLRQRIMIITSSVAAACLLILFIARYQTNDENYMIVHGKRINNSEMARNFANAKIEKSLNVIHKSLASYKDNKLVREKLNEIEKQIKIEK</sequence>
<accession>A0A653AKM2</accession>
<keyword evidence="1" id="KW-0472">Membrane</keyword>
<evidence type="ECO:0000256" key="1">
    <source>
        <dbReference type="SAM" id="Phobius"/>
    </source>
</evidence>
<organism evidence="2">
    <name type="scientific">uncultured Paludibacter sp</name>
    <dbReference type="NCBI Taxonomy" id="497635"/>
    <lineage>
        <taxon>Bacteria</taxon>
        <taxon>Pseudomonadati</taxon>
        <taxon>Bacteroidota</taxon>
        <taxon>Bacteroidia</taxon>
        <taxon>Bacteroidales</taxon>
        <taxon>Paludibacteraceae</taxon>
        <taxon>Paludibacter</taxon>
        <taxon>environmental samples</taxon>
    </lineage>
</organism>
<protein>
    <submittedName>
        <fullName evidence="2">Uncharacterized protein</fullName>
    </submittedName>
</protein>
<name>A0A653AKM2_9BACT</name>
<keyword evidence="1" id="KW-0812">Transmembrane</keyword>